<dbReference type="InterPro" id="IPR052759">
    <property type="entry name" value="Metalloprotease_M4"/>
</dbReference>
<dbReference type="InterPro" id="IPR023612">
    <property type="entry name" value="Peptidase_M4"/>
</dbReference>
<feature type="active site" description="Proton donor" evidence="7">
    <location>
        <position position="275"/>
    </location>
</feature>
<evidence type="ECO:0000256" key="1">
    <source>
        <dbReference type="ARBA" id="ARBA00009388"/>
    </source>
</evidence>
<dbReference type="RefSeq" id="WP_243302971.1">
    <property type="nucleotide sequence ID" value="NZ_JALGBI010000001.1"/>
</dbReference>
<protein>
    <recommendedName>
        <fullName evidence="8">Neutral metalloproteinase</fullName>
        <ecNumber evidence="8">3.4.24.-</ecNumber>
    </recommendedName>
</protein>
<proteinExistence type="inferred from homology"/>
<organism evidence="12 13">
    <name type="scientific">Variovorax terrae</name>
    <dbReference type="NCBI Taxonomy" id="2923278"/>
    <lineage>
        <taxon>Bacteria</taxon>
        <taxon>Pseudomonadati</taxon>
        <taxon>Pseudomonadota</taxon>
        <taxon>Betaproteobacteria</taxon>
        <taxon>Burkholderiales</taxon>
        <taxon>Comamonadaceae</taxon>
        <taxon>Variovorax</taxon>
    </lineage>
</organism>
<dbReference type="Proteomes" id="UP001139447">
    <property type="component" value="Unassembled WGS sequence"/>
</dbReference>
<dbReference type="CDD" id="cd09597">
    <property type="entry name" value="M4_TLP"/>
    <property type="match status" value="1"/>
</dbReference>
<dbReference type="InterPro" id="IPR013856">
    <property type="entry name" value="Peptidase_M4_domain"/>
</dbReference>
<dbReference type="InterPro" id="IPR001570">
    <property type="entry name" value="Peptidase_M4_C_domain"/>
</dbReference>
<evidence type="ECO:0000256" key="7">
    <source>
        <dbReference type="PIRSR" id="PIRSR623612-1"/>
    </source>
</evidence>
<evidence type="ECO:0000313" key="12">
    <source>
        <dbReference type="EMBL" id="MCJ0761707.1"/>
    </source>
</evidence>
<accession>A0A9X2AMV9</accession>
<comment type="subcellular location">
    <subcellularLocation>
        <location evidence="8">Secreted</location>
    </subcellularLocation>
</comment>
<dbReference type="GO" id="GO:0004222">
    <property type="term" value="F:metalloendopeptidase activity"/>
    <property type="evidence" value="ECO:0007669"/>
    <property type="project" value="UniProtKB-UniRule"/>
</dbReference>
<keyword evidence="3" id="KW-0479">Metal-binding</keyword>
<evidence type="ECO:0000256" key="6">
    <source>
        <dbReference type="ARBA" id="ARBA00023049"/>
    </source>
</evidence>
<feature type="domain" description="Peptidase M4" evidence="10">
    <location>
        <begin position="94"/>
        <end position="176"/>
    </location>
</feature>
<gene>
    <name evidence="12" type="ORF">MMF98_00665</name>
</gene>
<dbReference type="PANTHER" id="PTHR43579">
    <property type="match status" value="1"/>
</dbReference>
<name>A0A9X2AMV9_9BURK</name>
<dbReference type="Pfam" id="PF02868">
    <property type="entry name" value="Peptidase_M4_C"/>
    <property type="match status" value="1"/>
</dbReference>
<sequence length="352" mass="38960">MSSEEVPVYACVCFALPTRVMSKLAERTEGVHRERLIAHIEACKSMRGDRLQPQATALMCTPNRSRNRTLFDARNSTRLPGTRLRKEGEPPVADESANQAYDNTGIALDFFHEVFNRVSLDGQGMHVDSTVHYGRDFTNAMWTGRQMVFGDGHADHVIGFTHSLDITAHELTHGLTHLMVPGGLGVVRKAGKVELQGEAGALNESISDVFASMVKQWHARQSVREANWLVGEGILAPQYGAAIRSLKAPGDRRVTWFEDDQPRDMSGYIDGGDTHTNSGIPNHAFYLAADALGGYSWQTLGPVWYQALDMIDSRTGFRDFAYATLDGAAMIYGPKAREVQATEHAWKKVRVI</sequence>
<keyword evidence="8" id="KW-0964">Secreted</keyword>
<dbReference type="Gene3D" id="3.10.170.10">
    <property type="match status" value="1"/>
</dbReference>
<dbReference type="InterPro" id="IPR027268">
    <property type="entry name" value="Peptidase_M4/M1_CTD_sf"/>
</dbReference>
<keyword evidence="5 8" id="KW-0862">Zinc</keyword>
<evidence type="ECO:0000256" key="2">
    <source>
        <dbReference type="ARBA" id="ARBA00022670"/>
    </source>
</evidence>
<evidence type="ECO:0000256" key="3">
    <source>
        <dbReference type="ARBA" id="ARBA00022723"/>
    </source>
</evidence>
<dbReference type="GO" id="GO:0005576">
    <property type="term" value="C:extracellular region"/>
    <property type="evidence" value="ECO:0007669"/>
    <property type="project" value="UniProtKB-SubCell"/>
</dbReference>
<dbReference type="Pfam" id="PF01447">
    <property type="entry name" value="Peptidase_M4"/>
    <property type="match status" value="1"/>
</dbReference>
<evidence type="ECO:0000259" key="10">
    <source>
        <dbReference type="Pfam" id="PF01447"/>
    </source>
</evidence>
<evidence type="ECO:0000256" key="8">
    <source>
        <dbReference type="RuleBase" id="RU366073"/>
    </source>
</evidence>
<feature type="active site" evidence="7">
    <location>
        <position position="170"/>
    </location>
</feature>
<comment type="similarity">
    <text evidence="1 8">Belongs to the peptidase M4 family.</text>
</comment>
<dbReference type="Gene3D" id="1.10.390.10">
    <property type="entry name" value="Neutral Protease Domain 2"/>
    <property type="match status" value="1"/>
</dbReference>
<comment type="function">
    <text evidence="8">Extracellular zinc metalloprotease.</text>
</comment>
<keyword evidence="4 8" id="KW-0378">Hydrolase</keyword>
<dbReference type="EC" id="3.4.24.-" evidence="8"/>
<dbReference type="PRINTS" id="PR00730">
    <property type="entry name" value="THERMOLYSIN"/>
</dbReference>
<dbReference type="EMBL" id="JALGBI010000001">
    <property type="protein sequence ID" value="MCJ0761707.1"/>
    <property type="molecule type" value="Genomic_DNA"/>
</dbReference>
<comment type="caution">
    <text evidence="12">The sequence shown here is derived from an EMBL/GenBank/DDBJ whole genome shotgun (WGS) entry which is preliminary data.</text>
</comment>
<dbReference type="GO" id="GO:0006508">
    <property type="term" value="P:proteolysis"/>
    <property type="evidence" value="ECO:0007669"/>
    <property type="project" value="UniProtKB-KW"/>
</dbReference>
<dbReference type="GO" id="GO:0046872">
    <property type="term" value="F:metal ion binding"/>
    <property type="evidence" value="ECO:0007669"/>
    <property type="project" value="UniProtKB-UniRule"/>
</dbReference>
<evidence type="ECO:0000256" key="9">
    <source>
        <dbReference type="SAM" id="MobiDB-lite"/>
    </source>
</evidence>
<evidence type="ECO:0000256" key="5">
    <source>
        <dbReference type="ARBA" id="ARBA00022833"/>
    </source>
</evidence>
<feature type="domain" description="Peptidase M4 C-terminal" evidence="11">
    <location>
        <begin position="194"/>
        <end position="351"/>
    </location>
</feature>
<keyword evidence="13" id="KW-1185">Reference proteome</keyword>
<evidence type="ECO:0000313" key="13">
    <source>
        <dbReference type="Proteomes" id="UP001139447"/>
    </source>
</evidence>
<reference evidence="12" key="1">
    <citation type="submission" date="2022-03" db="EMBL/GenBank/DDBJ databases">
        <authorList>
            <person name="Woo C.Y."/>
        </authorList>
    </citation>
    <scope>NUCLEOTIDE SEQUENCE</scope>
    <source>
        <strain evidence="12">CYS-02</strain>
    </source>
</reference>
<dbReference type="PANTHER" id="PTHR43579:SF1">
    <property type="entry name" value="NEUTRAL METALLOPROTEINASE"/>
    <property type="match status" value="1"/>
</dbReference>
<evidence type="ECO:0000256" key="4">
    <source>
        <dbReference type="ARBA" id="ARBA00022801"/>
    </source>
</evidence>
<feature type="region of interest" description="Disordered" evidence="9">
    <location>
        <begin position="76"/>
        <end position="97"/>
    </location>
</feature>
<comment type="cofactor">
    <cofactor evidence="8">
        <name>Zn(2+)</name>
        <dbReference type="ChEBI" id="CHEBI:29105"/>
    </cofactor>
</comment>
<dbReference type="AlphaFoldDB" id="A0A9X2AMV9"/>
<evidence type="ECO:0000259" key="11">
    <source>
        <dbReference type="Pfam" id="PF02868"/>
    </source>
</evidence>
<keyword evidence="6 8" id="KW-0482">Metalloprotease</keyword>
<dbReference type="SUPFAM" id="SSF55486">
    <property type="entry name" value="Metalloproteases ('zincins'), catalytic domain"/>
    <property type="match status" value="1"/>
</dbReference>
<keyword evidence="2 8" id="KW-0645">Protease</keyword>